<reference evidence="5 6" key="1">
    <citation type="journal article" date="2016" name="Proc. Natl. Acad. Sci. U.S.A.">
        <title>Comparative genomics of biotechnologically important yeasts.</title>
        <authorList>
            <person name="Riley R."/>
            <person name="Haridas S."/>
            <person name="Wolfe K.H."/>
            <person name="Lopes M.R."/>
            <person name="Hittinger C.T."/>
            <person name="Goeker M."/>
            <person name="Salamov A.A."/>
            <person name="Wisecaver J.H."/>
            <person name="Long T.M."/>
            <person name="Calvey C.H."/>
            <person name="Aerts A.L."/>
            <person name="Barry K.W."/>
            <person name="Choi C."/>
            <person name="Clum A."/>
            <person name="Coughlan A.Y."/>
            <person name="Deshpande S."/>
            <person name="Douglass A.P."/>
            <person name="Hanson S.J."/>
            <person name="Klenk H.-P."/>
            <person name="LaButti K.M."/>
            <person name="Lapidus A."/>
            <person name="Lindquist E.A."/>
            <person name="Lipzen A.M."/>
            <person name="Meier-Kolthoff J.P."/>
            <person name="Ohm R.A."/>
            <person name="Otillar R.P."/>
            <person name="Pangilinan J.L."/>
            <person name="Peng Y."/>
            <person name="Rokas A."/>
            <person name="Rosa C.A."/>
            <person name="Scheuner C."/>
            <person name="Sibirny A.A."/>
            <person name="Slot J.C."/>
            <person name="Stielow J.B."/>
            <person name="Sun H."/>
            <person name="Kurtzman C.P."/>
            <person name="Blackwell M."/>
            <person name="Grigoriev I.V."/>
            <person name="Jeffries T.W."/>
        </authorList>
    </citation>
    <scope>NUCLEOTIDE SEQUENCE [LARGE SCALE GENOMIC DNA]</scope>
    <source>
        <strain evidence="5 6">DSM 6958</strain>
    </source>
</reference>
<evidence type="ECO:0000313" key="6">
    <source>
        <dbReference type="Proteomes" id="UP000095009"/>
    </source>
</evidence>
<dbReference type="GO" id="GO:0031201">
    <property type="term" value="C:SNARE complex"/>
    <property type="evidence" value="ECO:0007669"/>
    <property type="project" value="TreeGrafter"/>
</dbReference>
<feature type="compositionally biased region" description="Low complexity" evidence="3">
    <location>
        <begin position="153"/>
        <end position="180"/>
    </location>
</feature>
<dbReference type="GO" id="GO:0005886">
    <property type="term" value="C:plasma membrane"/>
    <property type="evidence" value="ECO:0007669"/>
    <property type="project" value="TreeGrafter"/>
</dbReference>
<feature type="coiled-coil region" evidence="2">
    <location>
        <begin position="339"/>
        <end position="366"/>
    </location>
</feature>
<dbReference type="CDD" id="cd15857">
    <property type="entry name" value="SNARE_SEC9C"/>
    <property type="match status" value="1"/>
</dbReference>
<dbReference type="GO" id="GO:0019905">
    <property type="term" value="F:syntaxin binding"/>
    <property type="evidence" value="ECO:0007669"/>
    <property type="project" value="TreeGrafter"/>
</dbReference>
<dbReference type="GO" id="GO:0006906">
    <property type="term" value="P:vesicle fusion"/>
    <property type="evidence" value="ECO:0007669"/>
    <property type="project" value="TreeGrafter"/>
</dbReference>
<name>A0A1E3PIB8_9ASCO</name>
<dbReference type="Gene3D" id="1.20.5.110">
    <property type="match status" value="2"/>
</dbReference>
<dbReference type="Proteomes" id="UP000095009">
    <property type="component" value="Unassembled WGS sequence"/>
</dbReference>
<dbReference type="GO" id="GO:0005484">
    <property type="term" value="F:SNAP receptor activity"/>
    <property type="evidence" value="ECO:0007669"/>
    <property type="project" value="TreeGrafter"/>
</dbReference>
<proteinExistence type="inferred from homology"/>
<feature type="compositionally biased region" description="Polar residues" evidence="3">
    <location>
        <begin position="246"/>
        <end position="255"/>
    </location>
</feature>
<feature type="compositionally biased region" description="Polar residues" evidence="3">
    <location>
        <begin position="228"/>
        <end position="238"/>
    </location>
</feature>
<protein>
    <recommendedName>
        <fullName evidence="4">t-SNARE coiled-coil homology domain-containing protein</fullName>
    </recommendedName>
</protein>
<dbReference type="PANTHER" id="PTHR19305:SF9">
    <property type="entry name" value="SYNAPTOSOMAL-ASSOCIATED PROTEIN 29"/>
    <property type="match status" value="1"/>
</dbReference>
<feature type="compositionally biased region" description="Low complexity" evidence="3">
    <location>
        <begin position="105"/>
        <end position="120"/>
    </location>
</feature>
<evidence type="ECO:0000256" key="3">
    <source>
        <dbReference type="SAM" id="MobiDB-lite"/>
    </source>
</evidence>
<feature type="compositionally biased region" description="Low complexity" evidence="3">
    <location>
        <begin position="58"/>
        <end position="71"/>
    </location>
</feature>
<feature type="compositionally biased region" description="Polar residues" evidence="3">
    <location>
        <begin position="181"/>
        <end position="194"/>
    </location>
</feature>
<dbReference type="OrthoDB" id="18679at2759"/>
<dbReference type="InterPro" id="IPR000727">
    <property type="entry name" value="T_SNARE_dom"/>
</dbReference>
<keyword evidence="2" id="KW-0175">Coiled coil</keyword>
<feature type="compositionally biased region" description="Polar residues" evidence="3">
    <location>
        <begin position="121"/>
        <end position="151"/>
    </location>
</feature>
<dbReference type="GO" id="GO:0006887">
    <property type="term" value="P:exocytosis"/>
    <property type="evidence" value="ECO:0007669"/>
    <property type="project" value="TreeGrafter"/>
</dbReference>
<dbReference type="STRING" id="857566.A0A1E3PIB8"/>
<feature type="domain" description="T-SNARE coiled-coil homology" evidence="4">
    <location>
        <begin position="458"/>
        <end position="520"/>
    </location>
</feature>
<dbReference type="AlphaFoldDB" id="A0A1E3PIB8"/>
<evidence type="ECO:0000259" key="4">
    <source>
        <dbReference type="PROSITE" id="PS50192"/>
    </source>
</evidence>
<accession>A0A1E3PIB8</accession>
<evidence type="ECO:0000256" key="2">
    <source>
        <dbReference type="SAM" id="Coils"/>
    </source>
</evidence>
<dbReference type="CDD" id="cd15886">
    <property type="entry name" value="SNARE_SEC9N"/>
    <property type="match status" value="1"/>
</dbReference>
<organism evidence="5 6">
    <name type="scientific">Nadsonia fulvescens var. elongata DSM 6958</name>
    <dbReference type="NCBI Taxonomy" id="857566"/>
    <lineage>
        <taxon>Eukaryota</taxon>
        <taxon>Fungi</taxon>
        <taxon>Dikarya</taxon>
        <taxon>Ascomycota</taxon>
        <taxon>Saccharomycotina</taxon>
        <taxon>Dipodascomycetes</taxon>
        <taxon>Dipodascales</taxon>
        <taxon>Dipodascales incertae sedis</taxon>
        <taxon>Nadsonia</taxon>
    </lineage>
</organism>
<keyword evidence="6" id="KW-1185">Reference proteome</keyword>
<feature type="region of interest" description="Disordered" evidence="3">
    <location>
        <begin position="1"/>
        <end position="294"/>
    </location>
</feature>
<feature type="compositionally biased region" description="Polar residues" evidence="3">
    <location>
        <begin position="76"/>
        <end position="104"/>
    </location>
</feature>
<comment type="similarity">
    <text evidence="1">Belongs to the SNAP-25 family.</text>
</comment>
<dbReference type="SMART" id="SM00397">
    <property type="entry name" value="t_SNARE"/>
    <property type="match status" value="2"/>
</dbReference>
<feature type="compositionally biased region" description="Basic and acidic residues" evidence="3">
    <location>
        <begin position="196"/>
        <end position="210"/>
    </location>
</feature>
<dbReference type="PANTHER" id="PTHR19305">
    <property type="entry name" value="SYNAPTOSOMAL ASSOCIATED PROTEIN"/>
    <property type="match status" value="1"/>
</dbReference>
<gene>
    <name evidence="5" type="ORF">NADFUDRAFT_83220</name>
</gene>
<dbReference type="EMBL" id="KV454410">
    <property type="protein sequence ID" value="ODQ65153.1"/>
    <property type="molecule type" value="Genomic_DNA"/>
</dbReference>
<evidence type="ECO:0000313" key="5">
    <source>
        <dbReference type="EMBL" id="ODQ65153.1"/>
    </source>
</evidence>
<evidence type="ECO:0000256" key="1">
    <source>
        <dbReference type="ARBA" id="ARBA00009480"/>
    </source>
</evidence>
<sequence length="521" mass="57347">MKKFFKKKEPTEDELRDSLETDGIMTGRSSIKPRKAKFSQYSDYAKQLSGGRNGYGPNTNAAGSSTSASGNPYAKMNQTNNMASNPYANLNQDQYATGQSTYSPGGNDSSDNINSNGYNNEYQNVSSTTTHGNSLNGYNSSKNMSSIPKQESPSDLSSVSSTPTPSVPSPYTSVESSYSSRFGSNLARSETIDSYQVKREELFQGVDRSKLRIPQATAESVALPVPRSNGTSFGSSSYHPRDGLQSIGSDRSPGTQLADDDDLTGATPIPPPAEDSSYASQQVQEIDSEEEDVDAVKQQLRFTKQESVASSRNALRLAEEAEESGRNTLGMLGSQSERLSNVEQNISLATTQNKIAEEKAKELKTLNRSMFAIHVGNPFNSKRRLQEQEDKIRMDRALSKEESEHRRQILYQSQQRVQNALGDFGSSHAVSETERKYRTKTSLNERSRYQFEADEEDDALENELDANLDALGGAAGRLRKLAVATGEEVQRQNERLNIISDSADNLDINVHLNTTRLANIR</sequence>
<dbReference type="PROSITE" id="PS50192">
    <property type="entry name" value="T_SNARE"/>
    <property type="match status" value="1"/>
</dbReference>
<dbReference type="SUPFAM" id="SSF58038">
    <property type="entry name" value="SNARE fusion complex"/>
    <property type="match status" value="2"/>
</dbReference>